<sequence length="110" mass="12395">MKESTNPSIVLVLSTVGNSADAERLAKDLISQSLAACVQIDGPLISHYRWAGKVEQGEEFRLSIKTSLATWPKLRDRLQKEHPYDEPQIVMIPIVEATEGYRDWVIEQTS</sequence>
<dbReference type="PANTHER" id="PTHR23419:SF8">
    <property type="entry name" value="FI09726P"/>
    <property type="match status" value="1"/>
</dbReference>
<dbReference type="Pfam" id="PF03091">
    <property type="entry name" value="CutA1"/>
    <property type="match status" value="1"/>
</dbReference>
<reference evidence="2 3" key="1">
    <citation type="submission" date="2019-02" db="EMBL/GenBank/DDBJ databases">
        <title>Deep-cultivation of Planctomycetes and their phenomic and genomic characterization uncovers novel biology.</title>
        <authorList>
            <person name="Wiegand S."/>
            <person name="Jogler M."/>
            <person name="Boedeker C."/>
            <person name="Pinto D."/>
            <person name="Vollmers J."/>
            <person name="Rivas-Marin E."/>
            <person name="Kohn T."/>
            <person name="Peeters S.H."/>
            <person name="Heuer A."/>
            <person name="Rast P."/>
            <person name="Oberbeckmann S."/>
            <person name="Bunk B."/>
            <person name="Jeske O."/>
            <person name="Meyerdierks A."/>
            <person name="Storesund J.E."/>
            <person name="Kallscheuer N."/>
            <person name="Luecker S."/>
            <person name="Lage O.M."/>
            <person name="Pohl T."/>
            <person name="Merkel B.J."/>
            <person name="Hornburger P."/>
            <person name="Mueller R.-W."/>
            <person name="Bruemmer F."/>
            <person name="Labrenz M."/>
            <person name="Spormann A.M."/>
            <person name="Op Den Camp H."/>
            <person name="Overmann J."/>
            <person name="Amann R."/>
            <person name="Jetten M.S.M."/>
            <person name="Mascher T."/>
            <person name="Medema M.H."/>
            <person name="Devos D.P."/>
            <person name="Kaster A.-K."/>
            <person name="Ovreas L."/>
            <person name="Rohde M."/>
            <person name="Galperin M.Y."/>
            <person name="Jogler C."/>
        </authorList>
    </citation>
    <scope>NUCLEOTIDE SEQUENCE [LARGE SCALE GENOMIC DNA]</scope>
    <source>
        <strain evidence="2 3">Q31b</strain>
    </source>
</reference>
<dbReference type="Proteomes" id="UP000315471">
    <property type="component" value="Unassembled WGS sequence"/>
</dbReference>
<keyword evidence="3" id="KW-1185">Reference proteome</keyword>
<dbReference type="OrthoDB" id="37622at2"/>
<name>A0A5C6DX92_9BACT</name>
<dbReference type="InterPro" id="IPR004323">
    <property type="entry name" value="Ion_tolerance_CutA"/>
</dbReference>
<protein>
    <submittedName>
        <fullName evidence="2">Divalent-cation tolerance protein CutA</fullName>
    </submittedName>
</protein>
<proteinExistence type="inferred from homology"/>
<dbReference type="PANTHER" id="PTHR23419">
    <property type="entry name" value="DIVALENT CATION TOLERANCE CUTA-RELATED"/>
    <property type="match status" value="1"/>
</dbReference>
<dbReference type="AlphaFoldDB" id="A0A5C6DX92"/>
<dbReference type="Gene3D" id="3.30.70.120">
    <property type="match status" value="1"/>
</dbReference>
<dbReference type="GO" id="GO:0005507">
    <property type="term" value="F:copper ion binding"/>
    <property type="evidence" value="ECO:0007669"/>
    <property type="project" value="TreeGrafter"/>
</dbReference>
<evidence type="ECO:0000313" key="3">
    <source>
        <dbReference type="Proteomes" id="UP000315471"/>
    </source>
</evidence>
<organism evidence="2 3">
    <name type="scientific">Novipirellula aureliae</name>
    <dbReference type="NCBI Taxonomy" id="2527966"/>
    <lineage>
        <taxon>Bacteria</taxon>
        <taxon>Pseudomonadati</taxon>
        <taxon>Planctomycetota</taxon>
        <taxon>Planctomycetia</taxon>
        <taxon>Pirellulales</taxon>
        <taxon>Pirellulaceae</taxon>
        <taxon>Novipirellula</taxon>
    </lineage>
</organism>
<comment type="caution">
    <text evidence="2">The sequence shown here is derived from an EMBL/GenBank/DDBJ whole genome shotgun (WGS) entry which is preliminary data.</text>
</comment>
<dbReference type="InterPro" id="IPR015867">
    <property type="entry name" value="N-reg_PII/ATP_PRibTrfase_C"/>
</dbReference>
<comment type="similarity">
    <text evidence="1">Belongs to the CutA family.</text>
</comment>
<dbReference type="RefSeq" id="WP_146600099.1">
    <property type="nucleotide sequence ID" value="NZ_SJPY01000004.1"/>
</dbReference>
<evidence type="ECO:0000313" key="2">
    <source>
        <dbReference type="EMBL" id="TWU41252.1"/>
    </source>
</evidence>
<dbReference type="GO" id="GO:0010038">
    <property type="term" value="P:response to metal ion"/>
    <property type="evidence" value="ECO:0007669"/>
    <property type="project" value="InterPro"/>
</dbReference>
<accession>A0A5C6DX92</accession>
<dbReference type="SUPFAM" id="SSF54913">
    <property type="entry name" value="GlnB-like"/>
    <property type="match status" value="1"/>
</dbReference>
<dbReference type="EMBL" id="SJPY01000004">
    <property type="protein sequence ID" value="TWU41252.1"/>
    <property type="molecule type" value="Genomic_DNA"/>
</dbReference>
<dbReference type="InterPro" id="IPR011322">
    <property type="entry name" value="N-reg_PII-like_a/b"/>
</dbReference>
<gene>
    <name evidence="2" type="primary">cutA</name>
    <name evidence="2" type="ORF">Q31b_26910</name>
</gene>
<evidence type="ECO:0000256" key="1">
    <source>
        <dbReference type="ARBA" id="ARBA00010169"/>
    </source>
</evidence>